<evidence type="ECO:0000313" key="3">
    <source>
        <dbReference type="Proteomes" id="UP000322000"/>
    </source>
</evidence>
<evidence type="ECO:0000313" key="4">
    <source>
        <dbReference type="RefSeq" id="XP_026747575.1"/>
    </source>
</evidence>
<dbReference type="GO" id="GO:0061138">
    <property type="term" value="P:morphogenesis of a branching epithelium"/>
    <property type="evidence" value="ECO:0007669"/>
    <property type="project" value="InterPro"/>
</dbReference>
<dbReference type="PANTHER" id="PTHR16064:SF3">
    <property type="entry name" value="BTB_POZ DOMAIN-CONTAINING PROTEIN 7"/>
    <property type="match status" value="1"/>
</dbReference>
<dbReference type="Gene3D" id="3.30.710.10">
    <property type="entry name" value="Potassium Channel Kv1.1, Chain A"/>
    <property type="match status" value="2"/>
</dbReference>
<dbReference type="FunCoup" id="A0A7E5X2Y2">
    <property type="interactions" value="349"/>
</dbReference>
<organism evidence="3 4">
    <name type="scientific">Trichoplusia ni</name>
    <name type="common">Cabbage looper</name>
    <dbReference type="NCBI Taxonomy" id="7111"/>
    <lineage>
        <taxon>Eukaryota</taxon>
        <taxon>Metazoa</taxon>
        <taxon>Ecdysozoa</taxon>
        <taxon>Arthropoda</taxon>
        <taxon>Hexapoda</taxon>
        <taxon>Insecta</taxon>
        <taxon>Pterygota</taxon>
        <taxon>Neoptera</taxon>
        <taxon>Endopterygota</taxon>
        <taxon>Lepidoptera</taxon>
        <taxon>Glossata</taxon>
        <taxon>Ditrysia</taxon>
        <taxon>Noctuoidea</taxon>
        <taxon>Noctuidae</taxon>
        <taxon>Plusiinae</taxon>
        <taxon>Trichoplusia</taxon>
    </lineage>
</organism>
<dbReference type="InParanoid" id="A0A7E5X2Y2"/>
<dbReference type="InterPro" id="IPR000210">
    <property type="entry name" value="BTB/POZ_dom"/>
</dbReference>
<dbReference type="InterPro" id="IPR011333">
    <property type="entry name" value="SKP1/BTB/POZ_sf"/>
</dbReference>
<evidence type="ECO:0000256" key="1">
    <source>
        <dbReference type="SAM" id="MobiDB-lite"/>
    </source>
</evidence>
<dbReference type="InterPro" id="IPR042345">
    <property type="entry name" value="Btbd7"/>
</dbReference>
<keyword evidence="3" id="KW-1185">Reference proteome</keyword>
<protein>
    <submittedName>
        <fullName evidence="4">Uncharacterized protein LOC113508691</fullName>
    </submittedName>
</protein>
<dbReference type="PROSITE" id="PS50097">
    <property type="entry name" value="BTB"/>
    <property type="match status" value="1"/>
</dbReference>
<gene>
    <name evidence="4" type="primary">LOC113508691</name>
</gene>
<feature type="region of interest" description="Disordered" evidence="1">
    <location>
        <begin position="661"/>
        <end position="694"/>
    </location>
</feature>
<proteinExistence type="predicted"/>
<sequence length="855" mass="90903">MSRLLCCLRERRADMGAALSHPQEGEACDGAGVAAAPPTMADVIRERKKKAAGSGLGTLRRRIALVRRPRDNRPDRGCEHARFIRSVVSSWRLAEVFLLCEELEAAAALRDLVTQAELAREPAAALHADLAAAYKDRWWCDVELVGAGWSLAAHRAILSARCTYFRDLLQRYPPPCVRVPLEGAGGALSRAELELALLALYAGPSLAARRPLCAMCASVPEWERGGSADGDLDIINGENNGRGAGGGALRRLGALLGFSAGALGADLRYLLESGELADARLQFRAEPPAAAAYGFRAALDLPCHRLVLAARSRFFRSVMSRRAPPATGPGGAGGAPGPTAWCVDEKVLPRRFARALLHAAYTDTVDLSLIGRNSTSPSSTGGGSGNTTWGGGRGVSTAVLDDAFQLYEIARFLEMPIVVQGCEDAIVEALTPDSLPAVLRWAAAPHASPWVQRQAMRYLRDEFPTIMAAPGGARVPGAALAEALASPFLQASEAQALRALLRWAACADQPPRDIPQMGSKREILNCFQTECCSRAWCGPARSRWGGAARGGGTRATPRCGTRWRRSRRCCASSICRQTTTCCYRYTHTESRAVWSRAQSVGRRGARRRDAGDAALRDALAPLAPLLRLEHLPPDHDLLLQVYTHRVPRGVVPRAVGGAARRAAAGRGRRRAAGRAGAARAAAAPRASAARPRPAATETGSDIISVVLFVSLGSRPRVVQILILTYMCMYVQVVRRGIVCGPGGEGAGTAAAWLARGSYRPPRCFLPYLDEIKALLEDQAVPEAELARARRERYLHRIPDTLYMVAAARNGGGSPPGCGGGAGGGATGAGVGAARLCVSPRVLCGLLRPTSQNVTS</sequence>
<dbReference type="PANTHER" id="PTHR16064">
    <property type="entry name" value="BTB POZ DOMAIN CONTAINING 7"/>
    <property type="match status" value="1"/>
</dbReference>
<evidence type="ECO:0000259" key="2">
    <source>
        <dbReference type="PROSITE" id="PS50097"/>
    </source>
</evidence>
<name>A0A7E5X2Y2_TRINI</name>
<accession>A0A7E5X2Y2</accession>
<reference evidence="4" key="1">
    <citation type="submission" date="2025-08" db="UniProtKB">
        <authorList>
            <consortium name="RefSeq"/>
        </authorList>
    </citation>
    <scope>IDENTIFICATION</scope>
</reference>
<dbReference type="GeneID" id="113508691"/>
<dbReference type="RefSeq" id="XP_026747575.1">
    <property type="nucleotide sequence ID" value="XM_026891774.1"/>
</dbReference>
<feature type="compositionally biased region" description="Gly residues" evidence="1">
    <location>
        <begin position="380"/>
        <end position="392"/>
    </location>
</feature>
<dbReference type="AlphaFoldDB" id="A0A7E5X2Y2"/>
<feature type="domain" description="BTB" evidence="2">
    <location>
        <begin position="140"/>
        <end position="209"/>
    </location>
</feature>
<dbReference type="SMART" id="SM00225">
    <property type="entry name" value="BTB"/>
    <property type="match status" value="2"/>
</dbReference>
<dbReference type="Proteomes" id="UP000322000">
    <property type="component" value="Chromosome 3"/>
</dbReference>
<dbReference type="OrthoDB" id="2347980at2759"/>
<feature type="region of interest" description="Disordered" evidence="1">
    <location>
        <begin position="372"/>
        <end position="392"/>
    </location>
</feature>
<feature type="compositionally biased region" description="Low complexity" evidence="1">
    <location>
        <begin position="673"/>
        <end position="694"/>
    </location>
</feature>
<dbReference type="SUPFAM" id="SSF54695">
    <property type="entry name" value="POZ domain"/>
    <property type="match status" value="2"/>
</dbReference>
<dbReference type="KEGG" id="tnl:113508691"/>
<dbReference type="Pfam" id="PF00651">
    <property type="entry name" value="BTB"/>
    <property type="match status" value="1"/>
</dbReference>